<organism evidence="1 2">
    <name type="scientific">Takifugu flavidus</name>
    <name type="common">sansaifugu</name>
    <dbReference type="NCBI Taxonomy" id="433684"/>
    <lineage>
        <taxon>Eukaryota</taxon>
        <taxon>Metazoa</taxon>
        <taxon>Chordata</taxon>
        <taxon>Craniata</taxon>
        <taxon>Vertebrata</taxon>
        <taxon>Euteleostomi</taxon>
        <taxon>Actinopterygii</taxon>
        <taxon>Neopterygii</taxon>
        <taxon>Teleostei</taxon>
        <taxon>Neoteleostei</taxon>
        <taxon>Acanthomorphata</taxon>
        <taxon>Eupercaria</taxon>
        <taxon>Tetraodontiformes</taxon>
        <taxon>Tetradontoidea</taxon>
        <taxon>Tetraodontidae</taxon>
        <taxon>Takifugu</taxon>
    </lineage>
</organism>
<keyword evidence="2" id="KW-1185">Reference proteome</keyword>
<sequence length="43" mass="4381">MVPCGSRRPTQLTALPGGLWRELLGMSGADAALTLEAAVLVTG</sequence>
<dbReference type="Proteomes" id="UP000324091">
    <property type="component" value="Chromosome 9"/>
</dbReference>
<name>A0A5C6MKN6_9TELE</name>
<reference evidence="1 2" key="1">
    <citation type="submission" date="2019-04" db="EMBL/GenBank/DDBJ databases">
        <title>Chromosome genome assembly for Takifugu flavidus.</title>
        <authorList>
            <person name="Xiao S."/>
        </authorList>
    </citation>
    <scope>NUCLEOTIDE SEQUENCE [LARGE SCALE GENOMIC DNA]</scope>
    <source>
        <strain evidence="1">HTHZ2018</strain>
        <tissue evidence="1">Muscle</tissue>
    </source>
</reference>
<protein>
    <submittedName>
        <fullName evidence="1">Uncharacterized protein</fullName>
    </submittedName>
</protein>
<proteinExistence type="predicted"/>
<dbReference type="EMBL" id="RHFK02000022">
    <property type="protein sequence ID" value="TWW55672.1"/>
    <property type="molecule type" value="Genomic_DNA"/>
</dbReference>
<accession>A0A5C6MKN6</accession>
<gene>
    <name evidence="1" type="ORF">D4764_09G0007220</name>
</gene>
<dbReference type="AlphaFoldDB" id="A0A5C6MKN6"/>
<evidence type="ECO:0000313" key="2">
    <source>
        <dbReference type="Proteomes" id="UP000324091"/>
    </source>
</evidence>
<evidence type="ECO:0000313" key="1">
    <source>
        <dbReference type="EMBL" id="TWW55672.1"/>
    </source>
</evidence>
<comment type="caution">
    <text evidence="1">The sequence shown here is derived from an EMBL/GenBank/DDBJ whole genome shotgun (WGS) entry which is preliminary data.</text>
</comment>